<dbReference type="PANTHER" id="PTHR39515">
    <property type="entry name" value="CONSERVED PROTEIN"/>
    <property type="match status" value="1"/>
</dbReference>
<dbReference type="InterPro" id="IPR000835">
    <property type="entry name" value="HTH_MarR-typ"/>
</dbReference>
<dbReference type="Pfam" id="PF01047">
    <property type="entry name" value="MarR"/>
    <property type="match status" value="1"/>
</dbReference>
<protein>
    <submittedName>
        <fullName evidence="5">DNA-binding MarR family transcriptional regulator</fullName>
    </submittedName>
</protein>
<dbReference type="InterPro" id="IPR023187">
    <property type="entry name" value="Tscrpt_reg_MarR-type_CS"/>
</dbReference>
<dbReference type="EMBL" id="JADBEK010000001">
    <property type="protein sequence ID" value="MBE1593116.1"/>
    <property type="molecule type" value="Genomic_DNA"/>
</dbReference>
<evidence type="ECO:0000313" key="6">
    <source>
        <dbReference type="Proteomes" id="UP000633509"/>
    </source>
</evidence>
<keyword evidence="2 5" id="KW-0238">DNA-binding</keyword>
<dbReference type="PANTHER" id="PTHR39515:SF2">
    <property type="entry name" value="HTH-TYPE TRANSCRIPTIONAL REGULATOR RV0880"/>
    <property type="match status" value="1"/>
</dbReference>
<organism evidence="5 6">
    <name type="scientific">Nonomuraea angiospora</name>
    <dbReference type="NCBI Taxonomy" id="46172"/>
    <lineage>
        <taxon>Bacteria</taxon>
        <taxon>Bacillati</taxon>
        <taxon>Actinomycetota</taxon>
        <taxon>Actinomycetes</taxon>
        <taxon>Streptosporangiales</taxon>
        <taxon>Streptosporangiaceae</taxon>
        <taxon>Nonomuraea</taxon>
    </lineage>
</organism>
<dbReference type="PROSITE" id="PS01117">
    <property type="entry name" value="HTH_MARR_1"/>
    <property type="match status" value="1"/>
</dbReference>
<dbReference type="InterPro" id="IPR036390">
    <property type="entry name" value="WH_DNA-bd_sf"/>
</dbReference>
<dbReference type="RefSeq" id="WP_192792517.1">
    <property type="nucleotide sequence ID" value="NZ_JADBEK010000001.1"/>
</dbReference>
<name>A0ABR9MJJ6_9ACTN</name>
<dbReference type="PROSITE" id="PS50995">
    <property type="entry name" value="HTH_MARR_2"/>
    <property type="match status" value="1"/>
</dbReference>
<keyword evidence="6" id="KW-1185">Reference proteome</keyword>
<gene>
    <name evidence="5" type="ORF">H4W80_011374</name>
</gene>
<dbReference type="GO" id="GO:0003677">
    <property type="term" value="F:DNA binding"/>
    <property type="evidence" value="ECO:0007669"/>
    <property type="project" value="UniProtKB-KW"/>
</dbReference>
<comment type="caution">
    <text evidence="5">The sequence shown here is derived from an EMBL/GenBank/DDBJ whole genome shotgun (WGS) entry which is preliminary data.</text>
</comment>
<dbReference type="SUPFAM" id="SSF46785">
    <property type="entry name" value="Winged helix' DNA-binding domain"/>
    <property type="match status" value="1"/>
</dbReference>
<evidence type="ECO:0000256" key="1">
    <source>
        <dbReference type="ARBA" id="ARBA00023015"/>
    </source>
</evidence>
<dbReference type="PRINTS" id="PR00598">
    <property type="entry name" value="HTHMARR"/>
</dbReference>
<evidence type="ECO:0000256" key="3">
    <source>
        <dbReference type="ARBA" id="ARBA00023163"/>
    </source>
</evidence>
<dbReference type="Gene3D" id="1.10.10.10">
    <property type="entry name" value="Winged helix-like DNA-binding domain superfamily/Winged helix DNA-binding domain"/>
    <property type="match status" value="1"/>
</dbReference>
<sequence length="142" mass="15581">MDDEELRATAVTLRRATIGLARRLRDERPAHGLGRLALSLLGHLHRRGAMTAGELAAAEHLQPQSVTRVLASLEEQGLIRRSRGESDRRRHHIVLTEEGTAALTRQVGTTDLWLAEAMAGKLTPAECRILAVAADLLEQLQT</sequence>
<dbReference type="Proteomes" id="UP000633509">
    <property type="component" value="Unassembled WGS sequence"/>
</dbReference>
<accession>A0ABR9MJJ6</accession>
<reference evidence="5 6" key="1">
    <citation type="submission" date="2020-10" db="EMBL/GenBank/DDBJ databases">
        <title>Sequencing the genomes of 1000 actinobacteria strains.</title>
        <authorList>
            <person name="Klenk H.-P."/>
        </authorList>
    </citation>
    <scope>NUCLEOTIDE SEQUENCE [LARGE SCALE GENOMIC DNA]</scope>
    <source>
        <strain evidence="5 6">DSM 43173</strain>
    </source>
</reference>
<dbReference type="SMART" id="SM00347">
    <property type="entry name" value="HTH_MARR"/>
    <property type="match status" value="1"/>
</dbReference>
<dbReference type="InterPro" id="IPR036388">
    <property type="entry name" value="WH-like_DNA-bd_sf"/>
</dbReference>
<feature type="domain" description="HTH marR-type" evidence="4">
    <location>
        <begin position="1"/>
        <end position="142"/>
    </location>
</feature>
<evidence type="ECO:0000313" key="5">
    <source>
        <dbReference type="EMBL" id="MBE1593116.1"/>
    </source>
</evidence>
<evidence type="ECO:0000259" key="4">
    <source>
        <dbReference type="PROSITE" id="PS50995"/>
    </source>
</evidence>
<keyword evidence="1" id="KW-0805">Transcription regulation</keyword>
<keyword evidence="3" id="KW-0804">Transcription</keyword>
<evidence type="ECO:0000256" key="2">
    <source>
        <dbReference type="ARBA" id="ARBA00023125"/>
    </source>
</evidence>
<proteinExistence type="predicted"/>
<dbReference type="InterPro" id="IPR052526">
    <property type="entry name" value="HTH-type_Bedaq_tolerance"/>
</dbReference>